<feature type="chain" id="PRO_5045875617" description="Lipoprotein" evidence="1">
    <location>
        <begin position="18"/>
        <end position="177"/>
    </location>
</feature>
<proteinExistence type="predicted"/>
<keyword evidence="1" id="KW-0732">Signal</keyword>
<evidence type="ECO:0008006" key="4">
    <source>
        <dbReference type="Google" id="ProtNLM"/>
    </source>
</evidence>
<organism evidence="2 3">
    <name type="scientific">Aequorivita echinoideorum</name>
    <dbReference type="NCBI Taxonomy" id="1549647"/>
    <lineage>
        <taxon>Bacteria</taxon>
        <taxon>Pseudomonadati</taxon>
        <taxon>Bacteroidota</taxon>
        <taxon>Flavobacteriia</taxon>
        <taxon>Flavobacteriales</taxon>
        <taxon>Flavobacteriaceae</taxon>
        <taxon>Aequorivita</taxon>
    </lineage>
</organism>
<protein>
    <recommendedName>
        <fullName evidence="4">Lipoprotein</fullName>
    </recommendedName>
</protein>
<comment type="caution">
    <text evidence="2">The sequence shown here is derived from an EMBL/GenBank/DDBJ whole genome shotgun (WGS) entry which is preliminary data.</text>
</comment>
<dbReference type="EMBL" id="JAHCTB010000002">
    <property type="protein sequence ID" value="MBT0607507.1"/>
    <property type="molecule type" value="Genomic_DNA"/>
</dbReference>
<feature type="signal peptide" evidence="1">
    <location>
        <begin position="1"/>
        <end position="17"/>
    </location>
</feature>
<dbReference type="Proteomes" id="UP001297092">
    <property type="component" value="Unassembled WGS sequence"/>
</dbReference>
<dbReference type="RefSeq" id="WP_214112371.1">
    <property type="nucleotide sequence ID" value="NZ_JAHCTB010000002.1"/>
</dbReference>
<accession>A0ABS5S2S3</accession>
<keyword evidence="3" id="KW-1185">Reference proteome</keyword>
<sequence>MKAFYLCIPLLMLNACKSPNTTSTTTEKNPTKMVSVKNQECPNGGTCTVKVQKNKKLMVQEDGTGALYPQIEAGDNMVVVYTYEKKGPEGTADGDYMETIHFEIPASTTNMNKEGVALKDVKMLFGRQCFCRDAGFYTIDNGKLLLEKNGNTISMDLKFTTDKTTQVISHISETVQI</sequence>
<reference evidence="2 3" key="1">
    <citation type="submission" date="2021-05" db="EMBL/GenBank/DDBJ databases">
        <title>Aequorivita echinoideorum JCM 30378 genome.</title>
        <authorList>
            <person name="Zhang H."/>
            <person name="Li C."/>
        </authorList>
    </citation>
    <scope>NUCLEOTIDE SEQUENCE [LARGE SCALE GENOMIC DNA]</scope>
    <source>
        <strain evidence="2 3">JCM30378</strain>
    </source>
</reference>
<evidence type="ECO:0000256" key="1">
    <source>
        <dbReference type="SAM" id="SignalP"/>
    </source>
</evidence>
<name>A0ABS5S2S3_9FLAO</name>
<gene>
    <name evidence="2" type="ORF">KIV10_04880</name>
</gene>
<evidence type="ECO:0000313" key="2">
    <source>
        <dbReference type="EMBL" id="MBT0607507.1"/>
    </source>
</evidence>
<evidence type="ECO:0000313" key="3">
    <source>
        <dbReference type="Proteomes" id="UP001297092"/>
    </source>
</evidence>